<organism evidence="1 2">
    <name type="scientific">Echinops telfairi</name>
    <name type="common">Lesser hedgehog tenrec</name>
    <dbReference type="NCBI Taxonomy" id="9371"/>
    <lineage>
        <taxon>Eukaryota</taxon>
        <taxon>Metazoa</taxon>
        <taxon>Chordata</taxon>
        <taxon>Craniata</taxon>
        <taxon>Vertebrata</taxon>
        <taxon>Euteleostomi</taxon>
        <taxon>Mammalia</taxon>
        <taxon>Eutheria</taxon>
        <taxon>Afrotheria</taxon>
        <taxon>Tenrecidae</taxon>
        <taxon>Tenrecinae</taxon>
        <taxon>Echinops</taxon>
    </lineage>
</organism>
<sequence>MHVMNCVSLLSDKENGNVATAAGLMIGQTPPPAAPPAPAPSPPPPSCVISGEGLLSSPPPPPPPLPGGPPVPPPPPGPPPPSQMNGYSHLGKKKRMRSFFWKTIPEEQVRGKTNIWTLASRHEQHYQIDTKTIEELFGQQDNTAKSSASVSRRGGPLNSSFRDPREEITILDAKRSMNIGIFLKQFKKSPQSIVEDIHQGKSEHYGAETLREVLKLLPESEEVKKLKTFSGDVSKLSLADSFMHCLIQVPNYSLRIEAMVLKKEFLPSCSSLYTDITFLITAIKELMSCDGLHSVLHLVLQAGNIMNAGGCAGNAVGFKLSSLLKLADTKANKPGMNLLHFVAQEAQKKDVTLLNFSEKLHHVQEAARLSLDSTEAELHSLSVRTRSLRENIQQDGELCQQMEDFLQFAVNKLTELEHWRHELQGEAHTLIDFFCEDKGTMKLDECLQIFRDFCTKFNKAVKDNQDREQQELRQVQRLRELERKRRTWATGELGGFGRSSSENDVELLTKKGAEDLPPFLQSRPISPSYRPPNTRRSRLSLGTSADRELLTFLESTTGCPEELTRFNTLPRSSGRQAPPKVPWVEPGDRHPNRAYGPQASEEALEEAGSLPSTWQSQRTAWHLQDASTTFPLARRGGVSVLLKRNSEPLGLGPNPSRSPPLSPLVLGIEEHELVTGLAQFNLQVPKGPEEMPQAALNGGSPGGSPGELASLCNGNLQAQDAGGCSLSPRSSVFQEEWSSALEAAGSREHLGPVLEAGEDVDPTLEDLPCAPDPPSSVALGSVESSDSENKDLVPQIYISDTTDCSLTLDCSEGTDARPGDGEPGEAGDQHSSVSSGAGEMAGHQLSSNLASSPGEAAPTPASRKSEPSCKGGLPRDGVPKGKDVMAPKRSSLKEASLGAAKPSSGRRGLGALPKPVRTLHATENESMRKVVPISKSTRGSGGWKRPELPSRGTPSSTDTPVRRNSVRGSLDRRASLGNVVAVREEQKPPQVGSSGRLGKESPLQLRSSFKKPSAKPLRNMTPRQKLEENKFCCSNSQGTESPEEEPKIPPTPSFPRTPASVPSFARNTVASASRSMKTDALHVPKALGLTRTVSQRQLRVKGGPEDTSPKDSGSLKRASSARVARKGPELPEGPIANTQAPLKGRGQGEMASFRLKESSRTTLGKIWNPLRK</sequence>
<protein>
    <submittedName>
        <fullName evidence="2">FH2 domain-containing protein 1</fullName>
    </submittedName>
</protein>
<name>A0AC55DJ35_ECHTE</name>
<gene>
    <name evidence="2" type="primary">FHDC1</name>
</gene>
<accession>A0AC55DJ35</accession>
<dbReference type="Proteomes" id="UP000694863">
    <property type="component" value="Unplaced"/>
</dbReference>
<reference evidence="2" key="1">
    <citation type="submission" date="2025-08" db="UniProtKB">
        <authorList>
            <consortium name="RefSeq"/>
        </authorList>
    </citation>
    <scope>IDENTIFICATION</scope>
</reference>
<proteinExistence type="predicted"/>
<evidence type="ECO:0000313" key="2">
    <source>
        <dbReference type="RefSeq" id="XP_045151758.1"/>
    </source>
</evidence>
<keyword evidence="1" id="KW-1185">Reference proteome</keyword>
<evidence type="ECO:0000313" key="1">
    <source>
        <dbReference type="Proteomes" id="UP000694863"/>
    </source>
</evidence>
<dbReference type="RefSeq" id="XP_045151758.1">
    <property type="nucleotide sequence ID" value="XM_045295823.1"/>
</dbReference>